<accession>A0AAU9MG15</accession>
<name>A0AAU9MG15_9ASTR</name>
<gene>
    <name evidence="1" type="ORF">LVIROSA_LOCUS12578</name>
</gene>
<comment type="caution">
    <text evidence="1">The sequence shown here is derived from an EMBL/GenBank/DDBJ whole genome shotgun (WGS) entry which is preliminary data.</text>
</comment>
<dbReference type="Proteomes" id="UP001157418">
    <property type="component" value="Unassembled WGS sequence"/>
</dbReference>
<organism evidence="1 2">
    <name type="scientific">Lactuca virosa</name>
    <dbReference type="NCBI Taxonomy" id="75947"/>
    <lineage>
        <taxon>Eukaryota</taxon>
        <taxon>Viridiplantae</taxon>
        <taxon>Streptophyta</taxon>
        <taxon>Embryophyta</taxon>
        <taxon>Tracheophyta</taxon>
        <taxon>Spermatophyta</taxon>
        <taxon>Magnoliopsida</taxon>
        <taxon>eudicotyledons</taxon>
        <taxon>Gunneridae</taxon>
        <taxon>Pentapetalae</taxon>
        <taxon>asterids</taxon>
        <taxon>campanulids</taxon>
        <taxon>Asterales</taxon>
        <taxon>Asteraceae</taxon>
        <taxon>Cichorioideae</taxon>
        <taxon>Cichorieae</taxon>
        <taxon>Lactucinae</taxon>
        <taxon>Lactuca</taxon>
    </lineage>
</organism>
<dbReference type="AlphaFoldDB" id="A0AAU9MG15"/>
<proteinExistence type="predicted"/>
<keyword evidence="2" id="KW-1185">Reference proteome</keyword>
<dbReference type="EMBL" id="CAKMRJ010002223">
    <property type="protein sequence ID" value="CAH1425437.1"/>
    <property type="molecule type" value="Genomic_DNA"/>
</dbReference>
<evidence type="ECO:0000313" key="1">
    <source>
        <dbReference type="EMBL" id="CAH1425437.1"/>
    </source>
</evidence>
<sequence length="148" mass="16806">MDEENNMYDDMAEDEIENQAYSDEEQLENFFDDDRQNYSDVNEDEDNINAELSSESDVDKTFELEPTAICDNNLIKTNELSRHVISSAGNNVGLEPTPVTTKNKTKAKVMSSVGNTVSLETTPMNKKMQITYNRVHNTSNFCRQSCCI</sequence>
<evidence type="ECO:0000313" key="2">
    <source>
        <dbReference type="Proteomes" id="UP001157418"/>
    </source>
</evidence>
<reference evidence="1 2" key="1">
    <citation type="submission" date="2022-01" db="EMBL/GenBank/DDBJ databases">
        <authorList>
            <person name="Xiong W."/>
            <person name="Schranz E."/>
        </authorList>
    </citation>
    <scope>NUCLEOTIDE SEQUENCE [LARGE SCALE GENOMIC DNA]</scope>
</reference>
<protein>
    <submittedName>
        <fullName evidence="1">Uncharacterized protein</fullName>
    </submittedName>
</protein>